<name>A0ABT3Q2B0_9BACT</name>
<protein>
    <submittedName>
        <fullName evidence="3">VanZ family protein</fullName>
    </submittedName>
</protein>
<evidence type="ECO:0000313" key="4">
    <source>
        <dbReference type="Proteomes" id="UP001207337"/>
    </source>
</evidence>
<dbReference type="RefSeq" id="WP_265791382.1">
    <property type="nucleotide sequence ID" value="NZ_BAABRS010000004.1"/>
</dbReference>
<keyword evidence="1" id="KW-0472">Membrane</keyword>
<comment type="caution">
    <text evidence="3">The sequence shown here is derived from an EMBL/GenBank/DDBJ whole genome shotgun (WGS) entry which is preliminary data.</text>
</comment>
<dbReference type="Proteomes" id="UP001207337">
    <property type="component" value="Unassembled WGS sequence"/>
</dbReference>
<dbReference type="PANTHER" id="PTHR28008:SF1">
    <property type="entry name" value="DOMAIN PROTEIN, PUTATIVE (AFU_ORTHOLOGUE AFUA_3G10980)-RELATED"/>
    <property type="match status" value="1"/>
</dbReference>
<feature type="transmembrane region" description="Helical" evidence="1">
    <location>
        <begin position="53"/>
        <end position="71"/>
    </location>
</feature>
<keyword evidence="4" id="KW-1185">Reference proteome</keyword>
<gene>
    <name evidence="3" type="ORF">LQ318_15120</name>
</gene>
<feature type="transmembrane region" description="Helical" evidence="1">
    <location>
        <begin position="15"/>
        <end position="33"/>
    </location>
</feature>
<evidence type="ECO:0000256" key="1">
    <source>
        <dbReference type="SAM" id="Phobius"/>
    </source>
</evidence>
<dbReference type="Pfam" id="PF04892">
    <property type="entry name" value="VanZ"/>
    <property type="match status" value="1"/>
</dbReference>
<feature type="transmembrane region" description="Helical" evidence="1">
    <location>
        <begin position="77"/>
        <end position="98"/>
    </location>
</feature>
<keyword evidence="1" id="KW-0812">Transmembrane</keyword>
<evidence type="ECO:0000259" key="2">
    <source>
        <dbReference type="Pfam" id="PF04892"/>
    </source>
</evidence>
<dbReference type="EMBL" id="JAJNDC010000004">
    <property type="protein sequence ID" value="MCW9714240.1"/>
    <property type="molecule type" value="Genomic_DNA"/>
</dbReference>
<proteinExistence type="predicted"/>
<evidence type="ECO:0000313" key="3">
    <source>
        <dbReference type="EMBL" id="MCW9714240.1"/>
    </source>
</evidence>
<sequence length="131" mass="14680">MKPTALYTFLANNTYLLVTAIVGLTILMLALMLLPAETFSHSKLFSYDKIGHFLLFGSWTLLLGLYHNIALSGNTSIWIIFLIGTFFGIFVEFLQYSLPALNRHADVYDILFDAGGCLVAVFLLQKIIPEE</sequence>
<keyword evidence="1" id="KW-1133">Transmembrane helix</keyword>
<dbReference type="InterPro" id="IPR006976">
    <property type="entry name" value="VanZ-like"/>
</dbReference>
<accession>A0ABT3Q2B0</accession>
<reference evidence="3 4" key="1">
    <citation type="submission" date="2021-11" db="EMBL/GenBank/DDBJ databases">
        <title>Aliifidinibius sp. nov., a new bacterium isolated from saline soil.</title>
        <authorList>
            <person name="Galisteo C."/>
            <person name="De La Haba R."/>
            <person name="Sanchez-Porro C."/>
            <person name="Ventosa A."/>
        </authorList>
    </citation>
    <scope>NUCLEOTIDE SEQUENCE [LARGE SCALE GENOMIC DNA]</scope>
    <source>
        <strain evidence="3 4">KACC 190600</strain>
    </source>
</reference>
<organism evidence="3 4">
    <name type="scientific">Fodinibius salicampi</name>
    <dbReference type="NCBI Taxonomy" id="1920655"/>
    <lineage>
        <taxon>Bacteria</taxon>
        <taxon>Pseudomonadati</taxon>
        <taxon>Balneolota</taxon>
        <taxon>Balneolia</taxon>
        <taxon>Balneolales</taxon>
        <taxon>Balneolaceae</taxon>
        <taxon>Fodinibius</taxon>
    </lineage>
</organism>
<feature type="domain" description="VanZ-like" evidence="2">
    <location>
        <begin position="45"/>
        <end position="124"/>
    </location>
</feature>
<dbReference type="NCBIfam" id="NF037970">
    <property type="entry name" value="vanZ_1"/>
    <property type="match status" value="1"/>
</dbReference>
<dbReference type="PANTHER" id="PTHR28008">
    <property type="entry name" value="DOMAIN PROTEIN, PUTATIVE (AFU_ORTHOLOGUE AFUA_3G10980)-RELATED"/>
    <property type="match status" value="1"/>
</dbReference>